<gene>
    <name evidence="3" type="ORF">ETQ85_10820</name>
</gene>
<dbReference type="Gene3D" id="3.40.50.2000">
    <property type="entry name" value="Glycogen Phosphorylase B"/>
    <property type="match status" value="2"/>
</dbReference>
<dbReference type="GO" id="GO:0005829">
    <property type="term" value="C:cytosol"/>
    <property type="evidence" value="ECO:0007669"/>
    <property type="project" value="TreeGrafter"/>
</dbReference>
<name>A0A6C2CYI2_9RHOO</name>
<dbReference type="PANTHER" id="PTHR30160">
    <property type="entry name" value="TETRAACYLDISACCHARIDE 4'-KINASE-RELATED"/>
    <property type="match status" value="1"/>
</dbReference>
<keyword evidence="1" id="KW-0328">Glycosyltransferase</keyword>
<organism evidence="3 4">
    <name type="scientific">Zoogloea oleivorans</name>
    <dbReference type="NCBI Taxonomy" id="1552750"/>
    <lineage>
        <taxon>Bacteria</taxon>
        <taxon>Pseudomonadati</taxon>
        <taxon>Pseudomonadota</taxon>
        <taxon>Betaproteobacteria</taxon>
        <taxon>Rhodocyclales</taxon>
        <taxon>Zoogloeaceae</taxon>
        <taxon>Zoogloea</taxon>
    </lineage>
</organism>
<dbReference type="RefSeq" id="WP_148579072.1">
    <property type="nucleotide sequence ID" value="NZ_JAVEUW010000008.1"/>
</dbReference>
<keyword evidence="2 3" id="KW-0808">Transferase</keyword>
<accession>A0A6C2CYI2</accession>
<reference evidence="3 4" key="1">
    <citation type="submission" date="2019-01" db="EMBL/GenBank/DDBJ databases">
        <title>Zoogloea oleivorans genome sequencing and assembly.</title>
        <authorList>
            <person name="Tancsics A."/>
            <person name="Farkas M."/>
            <person name="Kriszt B."/>
            <person name="Maroti G."/>
            <person name="Horvath B."/>
        </authorList>
    </citation>
    <scope>NUCLEOTIDE SEQUENCE [LARGE SCALE GENOMIC DNA]</scope>
    <source>
        <strain evidence="3 4">Buc</strain>
    </source>
</reference>
<dbReference type="Pfam" id="PF01075">
    <property type="entry name" value="Glyco_transf_9"/>
    <property type="match status" value="1"/>
</dbReference>
<dbReference type="Proteomes" id="UP000389128">
    <property type="component" value="Unassembled WGS sequence"/>
</dbReference>
<evidence type="ECO:0000313" key="4">
    <source>
        <dbReference type="Proteomes" id="UP000389128"/>
    </source>
</evidence>
<dbReference type="AlphaFoldDB" id="A0A6C2CYI2"/>
<comment type="caution">
    <text evidence="3">The sequence shown here is derived from an EMBL/GenBank/DDBJ whole genome shotgun (WGS) entry which is preliminary data.</text>
</comment>
<dbReference type="GO" id="GO:0009244">
    <property type="term" value="P:lipopolysaccharide core region biosynthetic process"/>
    <property type="evidence" value="ECO:0007669"/>
    <property type="project" value="TreeGrafter"/>
</dbReference>
<dbReference type="CDD" id="cd03789">
    <property type="entry name" value="GT9_LPS_heptosyltransferase"/>
    <property type="match status" value="1"/>
</dbReference>
<protein>
    <submittedName>
        <fullName evidence="3">Lipopolysaccharide heptosyltransferase family protein</fullName>
    </submittedName>
</protein>
<dbReference type="PANTHER" id="PTHR30160:SF7">
    <property type="entry name" value="ADP-HEPTOSE--LPS HEPTOSYLTRANSFERASE 2"/>
    <property type="match status" value="1"/>
</dbReference>
<evidence type="ECO:0000256" key="1">
    <source>
        <dbReference type="ARBA" id="ARBA00022676"/>
    </source>
</evidence>
<evidence type="ECO:0000313" key="3">
    <source>
        <dbReference type="EMBL" id="TYC58372.1"/>
    </source>
</evidence>
<keyword evidence="4" id="KW-1185">Reference proteome</keyword>
<evidence type="ECO:0000256" key="2">
    <source>
        <dbReference type="ARBA" id="ARBA00022679"/>
    </source>
</evidence>
<dbReference type="EMBL" id="SDKK01000009">
    <property type="protein sequence ID" value="TYC58372.1"/>
    <property type="molecule type" value="Genomic_DNA"/>
</dbReference>
<dbReference type="SUPFAM" id="SSF53756">
    <property type="entry name" value="UDP-Glycosyltransferase/glycogen phosphorylase"/>
    <property type="match status" value="1"/>
</dbReference>
<dbReference type="InterPro" id="IPR051199">
    <property type="entry name" value="LPS_LOS_Heptosyltrfase"/>
</dbReference>
<dbReference type="InterPro" id="IPR002201">
    <property type="entry name" value="Glyco_trans_9"/>
</dbReference>
<dbReference type="GO" id="GO:0008713">
    <property type="term" value="F:ADP-heptose-lipopolysaccharide heptosyltransferase activity"/>
    <property type="evidence" value="ECO:0007669"/>
    <property type="project" value="TreeGrafter"/>
</dbReference>
<dbReference type="OrthoDB" id="9797795at2"/>
<sequence length="343" mass="37611">MDKQVTAARKKTVVLLRHIGIGDLIWHLPYIRAIAADSLDGKVSVIAAPTTRAPEILAAENCIDEVILYDRNPRRGEKRKGLHGGIRGMFRFAREIEKYRFERIYIFSRRYHHSLVAWLAGIPMRAGFGTNLRQRLFLNQQPYIVKYKGVGVEVFEDATSLAVAHGFVDKRVVPKMKVPEVDLAFGRQAVAGLPHPVVGFAIGTSEVHKHWGDEKYGALADTLIERGYSVVLLGGPGEAASAQRILDCVSAERRGGIRGLTKNTILQTAGVLRAVDCCVGNDTGVLNMAAATDKPSICLLGKRPLLLHDPLIHCLNHATLDRITVDEVFAAVRKTSPAASNAE</sequence>
<proteinExistence type="predicted"/>